<dbReference type="SUPFAM" id="SSF48726">
    <property type="entry name" value="Immunoglobulin"/>
    <property type="match status" value="1"/>
</dbReference>
<dbReference type="HOGENOM" id="CLU_077975_8_1_1"/>
<dbReference type="SMR" id="G1TZ37"/>
<dbReference type="SMART" id="SM00406">
    <property type="entry name" value="IGv"/>
    <property type="match status" value="1"/>
</dbReference>
<keyword evidence="3" id="KW-1064">Adaptive immunity</keyword>
<proteinExistence type="predicted"/>
<feature type="chain" id="PRO_5023893227" evidence="7">
    <location>
        <begin position="19"/>
        <end position="134"/>
    </location>
</feature>
<evidence type="ECO:0000259" key="8">
    <source>
        <dbReference type="PROSITE" id="PS50835"/>
    </source>
</evidence>
<evidence type="ECO:0000256" key="5">
    <source>
        <dbReference type="ARBA" id="ARBA00023319"/>
    </source>
</evidence>
<dbReference type="PaxDb" id="9986-ENSOCUP00000022356"/>
<evidence type="ECO:0000313" key="9">
    <source>
        <dbReference type="Ensembl" id="ENSOCUP00000022356.2"/>
    </source>
</evidence>
<dbReference type="InterPro" id="IPR013106">
    <property type="entry name" value="Ig_V-set"/>
</dbReference>
<dbReference type="GeneTree" id="ENSGT00730000111639"/>
<dbReference type="PROSITE" id="PS50835">
    <property type="entry name" value="IG_LIKE"/>
    <property type="match status" value="1"/>
</dbReference>
<sequence>MILSLGFSLLLLYQGVQCITVTQSPSEQTVASGRETILLCTYDVDFSDPDLYWYRRRPDHSFEFLLYRDDSRSQDADFVQGRFSVKRSQTQKTFHLVISAVRPEDSAVYYCAVSTVIQMLRKPAHKPLGSAELG</sequence>
<dbReference type="FunFam" id="2.60.40.10:FF:002749">
    <property type="entry name" value="T cell receptor delta variable 3"/>
    <property type="match status" value="1"/>
</dbReference>
<name>G1TZ37_RABIT</name>
<dbReference type="AlphaFoldDB" id="G1TZ37"/>
<feature type="domain" description="Ig-like" evidence="8">
    <location>
        <begin position="19"/>
        <end position="114"/>
    </location>
</feature>
<dbReference type="InterPro" id="IPR051287">
    <property type="entry name" value="TCR_variable_region"/>
</dbReference>
<keyword evidence="6" id="KW-1279">T cell receptor</keyword>
<protein>
    <submittedName>
        <fullName evidence="9">T cell receptor delta variable 3</fullName>
    </submittedName>
</protein>
<dbReference type="Pfam" id="PF07686">
    <property type="entry name" value="V-set"/>
    <property type="match status" value="1"/>
</dbReference>
<evidence type="ECO:0000256" key="4">
    <source>
        <dbReference type="ARBA" id="ARBA00023170"/>
    </source>
</evidence>
<dbReference type="GO" id="GO:0042101">
    <property type="term" value="C:T cell receptor complex"/>
    <property type="evidence" value="ECO:0007669"/>
    <property type="project" value="UniProtKB-KW"/>
</dbReference>
<reference evidence="9" key="2">
    <citation type="submission" date="2025-08" db="UniProtKB">
        <authorList>
            <consortium name="Ensembl"/>
        </authorList>
    </citation>
    <scope>IDENTIFICATION</scope>
    <source>
        <strain evidence="9">Thorbecke</strain>
    </source>
</reference>
<dbReference type="GO" id="GO:0002250">
    <property type="term" value="P:adaptive immune response"/>
    <property type="evidence" value="ECO:0007669"/>
    <property type="project" value="UniProtKB-KW"/>
</dbReference>
<keyword evidence="2" id="KW-0391">Immunity</keyword>
<dbReference type="InterPro" id="IPR003599">
    <property type="entry name" value="Ig_sub"/>
</dbReference>
<keyword evidence="1 7" id="KW-0732">Signal</keyword>
<dbReference type="Ensembl" id="ENSOCUT00000021109.2">
    <property type="protein sequence ID" value="ENSOCUP00000022356.2"/>
    <property type="gene ID" value="ENSOCUG00000025591.3"/>
</dbReference>
<evidence type="ECO:0000256" key="6">
    <source>
        <dbReference type="ARBA" id="ARBA00043266"/>
    </source>
</evidence>
<feature type="signal peptide" evidence="7">
    <location>
        <begin position="1"/>
        <end position="18"/>
    </location>
</feature>
<evidence type="ECO:0000256" key="2">
    <source>
        <dbReference type="ARBA" id="ARBA00022859"/>
    </source>
</evidence>
<dbReference type="PANTHER" id="PTHR19367">
    <property type="entry name" value="T-CELL RECEPTOR ALPHA CHAIN V REGION"/>
    <property type="match status" value="1"/>
</dbReference>
<gene>
    <name evidence="9" type="primary">TRDV3</name>
</gene>
<dbReference type="SMART" id="SM00409">
    <property type="entry name" value="IG"/>
    <property type="match status" value="1"/>
</dbReference>
<reference evidence="9" key="3">
    <citation type="submission" date="2025-09" db="UniProtKB">
        <authorList>
            <consortium name="Ensembl"/>
        </authorList>
    </citation>
    <scope>IDENTIFICATION</scope>
    <source>
        <strain evidence="9">Thorbecke</strain>
    </source>
</reference>
<evidence type="ECO:0000256" key="3">
    <source>
        <dbReference type="ARBA" id="ARBA00023130"/>
    </source>
</evidence>
<dbReference type="InParanoid" id="G1TZ37"/>
<dbReference type="PANTHER" id="PTHR19367:SF39">
    <property type="entry name" value="IG-LIKE DOMAIN-CONTAINING PROTEIN"/>
    <property type="match status" value="1"/>
</dbReference>
<dbReference type="Proteomes" id="UP000001811">
    <property type="component" value="Chromosome 17"/>
</dbReference>
<dbReference type="eggNOG" id="ENOG502SSK2">
    <property type="taxonomic scope" value="Eukaryota"/>
</dbReference>
<dbReference type="InterPro" id="IPR013783">
    <property type="entry name" value="Ig-like_fold"/>
</dbReference>
<accession>G1TZ37</accession>
<dbReference type="FunCoup" id="G1TZ37">
    <property type="interactions" value="159"/>
</dbReference>
<evidence type="ECO:0000313" key="10">
    <source>
        <dbReference type="Proteomes" id="UP000001811"/>
    </source>
</evidence>
<reference evidence="9 10" key="1">
    <citation type="journal article" date="2011" name="Nature">
        <title>A high-resolution map of human evolutionary constraint using 29 mammals.</title>
        <authorList>
            <person name="Lindblad-Toh K."/>
            <person name="Garber M."/>
            <person name="Zuk O."/>
            <person name="Lin M.F."/>
            <person name="Parker B.J."/>
            <person name="Washietl S."/>
            <person name="Kheradpour P."/>
            <person name="Ernst J."/>
            <person name="Jordan G."/>
            <person name="Mauceli E."/>
            <person name="Ward L.D."/>
            <person name="Lowe C.B."/>
            <person name="Holloway A.K."/>
            <person name="Clamp M."/>
            <person name="Gnerre S."/>
            <person name="Alfoldi J."/>
            <person name="Beal K."/>
            <person name="Chang J."/>
            <person name="Clawson H."/>
            <person name="Cuff J."/>
            <person name="Di Palma F."/>
            <person name="Fitzgerald S."/>
            <person name="Flicek P."/>
            <person name="Guttman M."/>
            <person name="Hubisz M.J."/>
            <person name="Jaffe D.B."/>
            <person name="Jungreis I."/>
            <person name="Kent W.J."/>
            <person name="Kostka D."/>
            <person name="Lara M."/>
            <person name="Martins A.L."/>
            <person name="Massingham T."/>
            <person name="Moltke I."/>
            <person name="Raney B.J."/>
            <person name="Rasmussen M.D."/>
            <person name="Robinson J."/>
            <person name="Stark A."/>
            <person name="Vilella A.J."/>
            <person name="Wen J."/>
            <person name="Xie X."/>
            <person name="Zody M.C."/>
            <person name="Baldwin J."/>
            <person name="Bloom T."/>
            <person name="Chin C.W."/>
            <person name="Heiman D."/>
            <person name="Nicol R."/>
            <person name="Nusbaum C."/>
            <person name="Young S."/>
            <person name="Wilkinson J."/>
            <person name="Worley K.C."/>
            <person name="Kovar C.L."/>
            <person name="Muzny D.M."/>
            <person name="Gibbs R.A."/>
            <person name="Cree A."/>
            <person name="Dihn H.H."/>
            <person name="Fowler G."/>
            <person name="Jhangiani S."/>
            <person name="Joshi V."/>
            <person name="Lee S."/>
            <person name="Lewis L.R."/>
            <person name="Nazareth L.V."/>
            <person name="Okwuonu G."/>
            <person name="Santibanez J."/>
            <person name="Warren W.C."/>
            <person name="Mardis E.R."/>
            <person name="Weinstock G.M."/>
            <person name="Wilson R.K."/>
            <person name="Delehaunty K."/>
            <person name="Dooling D."/>
            <person name="Fronik C."/>
            <person name="Fulton L."/>
            <person name="Fulton B."/>
            <person name="Graves T."/>
            <person name="Minx P."/>
            <person name="Sodergren E."/>
            <person name="Birney E."/>
            <person name="Margulies E.H."/>
            <person name="Herrero J."/>
            <person name="Green E.D."/>
            <person name="Haussler D."/>
            <person name="Siepel A."/>
            <person name="Goldman N."/>
            <person name="Pollard K.S."/>
            <person name="Pedersen J.S."/>
            <person name="Lander E.S."/>
            <person name="Kellis M."/>
        </authorList>
    </citation>
    <scope>NUCLEOTIDE SEQUENCE [LARGE SCALE GENOMIC DNA]</scope>
    <source>
        <strain evidence="9 10">Thorbecke inbred</strain>
    </source>
</reference>
<keyword evidence="5" id="KW-0393">Immunoglobulin domain</keyword>
<dbReference type="InterPro" id="IPR036179">
    <property type="entry name" value="Ig-like_dom_sf"/>
</dbReference>
<evidence type="ECO:0000256" key="7">
    <source>
        <dbReference type="SAM" id="SignalP"/>
    </source>
</evidence>
<evidence type="ECO:0000256" key="1">
    <source>
        <dbReference type="ARBA" id="ARBA00022729"/>
    </source>
</evidence>
<dbReference type="InterPro" id="IPR007110">
    <property type="entry name" value="Ig-like_dom"/>
</dbReference>
<keyword evidence="4" id="KW-0675">Receptor</keyword>
<organism evidence="9 10">
    <name type="scientific">Oryctolagus cuniculus</name>
    <name type="common">Rabbit</name>
    <dbReference type="NCBI Taxonomy" id="9986"/>
    <lineage>
        <taxon>Eukaryota</taxon>
        <taxon>Metazoa</taxon>
        <taxon>Chordata</taxon>
        <taxon>Craniata</taxon>
        <taxon>Vertebrata</taxon>
        <taxon>Euteleostomi</taxon>
        <taxon>Mammalia</taxon>
        <taxon>Eutheria</taxon>
        <taxon>Euarchontoglires</taxon>
        <taxon>Glires</taxon>
        <taxon>Lagomorpha</taxon>
        <taxon>Leporidae</taxon>
        <taxon>Oryctolagus</taxon>
    </lineage>
</organism>
<dbReference type="STRING" id="9986.ENSOCUP00000022356"/>
<keyword evidence="10" id="KW-1185">Reference proteome</keyword>
<dbReference type="Gene3D" id="2.60.40.10">
    <property type="entry name" value="Immunoglobulins"/>
    <property type="match status" value="1"/>
</dbReference>
<dbReference type="EMBL" id="AAGW02024176">
    <property type="status" value="NOT_ANNOTATED_CDS"/>
    <property type="molecule type" value="Genomic_DNA"/>
</dbReference>
<dbReference type="Bgee" id="ENSOCUG00000025591">
    <property type="expression patterns" value="Expressed in blood and 4 other cell types or tissues"/>
</dbReference>